<protein>
    <submittedName>
        <fullName evidence="2">Uncharacterized protein</fullName>
    </submittedName>
</protein>
<dbReference type="HOGENOM" id="CLU_2396455_0_0_10"/>
<dbReference type="EMBL" id="CP011071">
    <property type="protein sequence ID" value="AKA34459.1"/>
    <property type="molecule type" value="Genomic_DNA"/>
</dbReference>
<accession>A0A0D5YRB2</accession>
<keyword evidence="1" id="KW-0472">Membrane</keyword>
<reference evidence="2 3" key="1">
    <citation type="submission" date="2015-03" db="EMBL/GenBank/DDBJ databases">
        <title>Complete genome sequence of Muricauda lutaonensis CC-HSB-11T, isolated from a coastal hot spring.</title>
        <authorList>
            <person name="Kim K.M."/>
        </authorList>
    </citation>
    <scope>NUCLEOTIDE SEQUENCE [LARGE SCALE GENOMIC DNA]</scope>
    <source>
        <strain evidence="2 3">CC-HSB-11</strain>
    </source>
</reference>
<name>A0A0D5YRB2_9FLAO</name>
<keyword evidence="3" id="KW-1185">Reference proteome</keyword>
<keyword evidence="1" id="KW-1133">Transmembrane helix</keyword>
<evidence type="ECO:0000313" key="3">
    <source>
        <dbReference type="Proteomes" id="UP000032726"/>
    </source>
</evidence>
<organism evidence="2 3">
    <name type="scientific">Flagellimonas lutaonensis</name>
    <dbReference type="NCBI Taxonomy" id="516051"/>
    <lineage>
        <taxon>Bacteria</taxon>
        <taxon>Pseudomonadati</taxon>
        <taxon>Bacteroidota</taxon>
        <taxon>Flavobacteriia</taxon>
        <taxon>Flavobacteriales</taxon>
        <taxon>Flavobacteriaceae</taxon>
        <taxon>Flagellimonas</taxon>
    </lineage>
</organism>
<dbReference type="Proteomes" id="UP000032726">
    <property type="component" value="Chromosome"/>
</dbReference>
<feature type="transmembrane region" description="Helical" evidence="1">
    <location>
        <begin position="32"/>
        <end position="48"/>
    </location>
</feature>
<proteinExistence type="predicted"/>
<keyword evidence="1" id="KW-0812">Transmembrane</keyword>
<dbReference type="STRING" id="516051.VC82_797"/>
<feature type="transmembrane region" description="Helical" evidence="1">
    <location>
        <begin position="69"/>
        <end position="92"/>
    </location>
</feature>
<gene>
    <name evidence="2" type="ORF">VC82_797</name>
</gene>
<evidence type="ECO:0000313" key="2">
    <source>
        <dbReference type="EMBL" id="AKA34459.1"/>
    </source>
</evidence>
<dbReference type="AlphaFoldDB" id="A0A0D5YRB2"/>
<evidence type="ECO:0000256" key="1">
    <source>
        <dbReference type="SAM" id="Phobius"/>
    </source>
</evidence>
<dbReference type="KEGG" id="mlt:VC82_797"/>
<sequence>MRLSIRNALLIAGATLLVSLVAAQFQNGKLLFATLLVLLAPVVLFLSFKKEKITLSCILKNPTSTKSMVVILSVVVLAFGFGFSLVKLIYLWL</sequence>
<dbReference type="RefSeq" id="WP_045801222.1">
    <property type="nucleotide sequence ID" value="NZ_CP011071.1"/>
</dbReference>